<dbReference type="Gene3D" id="1.10.357.10">
    <property type="entry name" value="Tetracycline Repressor, domain 2"/>
    <property type="match status" value="1"/>
</dbReference>
<dbReference type="EMBL" id="JBHTOP010000029">
    <property type="protein sequence ID" value="MFD1673074.1"/>
    <property type="molecule type" value="Genomic_DNA"/>
</dbReference>
<organism evidence="4 5">
    <name type="scientific">Agrilactobacillus yilanensis</name>
    <dbReference type="NCBI Taxonomy" id="2485997"/>
    <lineage>
        <taxon>Bacteria</taxon>
        <taxon>Bacillati</taxon>
        <taxon>Bacillota</taxon>
        <taxon>Bacilli</taxon>
        <taxon>Lactobacillales</taxon>
        <taxon>Lactobacillaceae</taxon>
        <taxon>Agrilactobacillus</taxon>
    </lineage>
</organism>
<feature type="DNA-binding region" description="H-T-H motif" evidence="2">
    <location>
        <begin position="32"/>
        <end position="51"/>
    </location>
</feature>
<dbReference type="SUPFAM" id="SSF46689">
    <property type="entry name" value="Homeodomain-like"/>
    <property type="match status" value="1"/>
</dbReference>
<dbReference type="InterPro" id="IPR039532">
    <property type="entry name" value="TetR_C_Firmicutes"/>
</dbReference>
<dbReference type="InterPro" id="IPR009057">
    <property type="entry name" value="Homeodomain-like_sf"/>
</dbReference>
<sequence length="185" mass="21147">MDKRLIENQRVKQDIEQTLLDLMQQKPFSEISITEITTAANVARTSYYRNFTSKESILEAFVEALHQEVGATINNSKNAKLMFTASNVVISLTLYAHYREQLLTLYDQGFGHFIQEEINRYAEDILGDMPATSLDRYRIYFIAGGMLNTAIQWLRNGAKESPEQIANTFVQLVAQDLTKPLNKCD</sequence>
<dbReference type="PANTHER" id="PTHR43479:SF11">
    <property type="entry name" value="ACREF_ENVCD OPERON REPRESSOR-RELATED"/>
    <property type="match status" value="1"/>
</dbReference>
<dbReference type="InterPro" id="IPR001647">
    <property type="entry name" value="HTH_TetR"/>
</dbReference>
<dbReference type="Pfam" id="PF14278">
    <property type="entry name" value="TetR_C_8"/>
    <property type="match status" value="1"/>
</dbReference>
<protein>
    <submittedName>
        <fullName evidence="4">TetR/AcrR family transcriptional regulator</fullName>
    </submittedName>
</protein>
<evidence type="ECO:0000313" key="5">
    <source>
        <dbReference type="Proteomes" id="UP001597267"/>
    </source>
</evidence>
<proteinExistence type="predicted"/>
<feature type="domain" description="HTH tetR-type" evidence="3">
    <location>
        <begin position="9"/>
        <end position="69"/>
    </location>
</feature>
<dbReference type="RefSeq" id="WP_125715600.1">
    <property type="nucleotide sequence ID" value="NZ_JBHTOP010000029.1"/>
</dbReference>
<evidence type="ECO:0000313" key="4">
    <source>
        <dbReference type="EMBL" id="MFD1673074.1"/>
    </source>
</evidence>
<dbReference type="PANTHER" id="PTHR43479">
    <property type="entry name" value="ACREF/ENVCD OPERON REPRESSOR-RELATED"/>
    <property type="match status" value="1"/>
</dbReference>
<dbReference type="PROSITE" id="PS50977">
    <property type="entry name" value="HTH_TETR_2"/>
    <property type="match status" value="1"/>
</dbReference>
<accession>A0ABW4JBJ8</accession>
<gene>
    <name evidence="4" type="ORF">ACFQ5M_13500</name>
</gene>
<dbReference type="Pfam" id="PF00440">
    <property type="entry name" value="TetR_N"/>
    <property type="match status" value="1"/>
</dbReference>
<keyword evidence="1 2" id="KW-0238">DNA-binding</keyword>
<dbReference type="InterPro" id="IPR050624">
    <property type="entry name" value="HTH-type_Tx_Regulator"/>
</dbReference>
<evidence type="ECO:0000259" key="3">
    <source>
        <dbReference type="PROSITE" id="PS50977"/>
    </source>
</evidence>
<reference evidence="5" key="1">
    <citation type="journal article" date="2019" name="Int. J. Syst. Evol. Microbiol.">
        <title>The Global Catalogue of Microorganisms (GCM) 10K type strain sequencing project: providing services to taxonomists for standard genome sequencing and annotation.</title>
        <authorList>
            <consortium name="The Broad Institute Genomics Platform"/>
            <consortium name="The Broad Institute Genome Sequencing Center for Infectious Disease"/>
            <person name="Wu L."/>
            <person name="Ma J."/>
        </authorList>
    </citation>
    <scope>NUCLEOTIDE SEQUENCE [LARGE SCALE GENOMIC DNA]</scope>
    <source>
        <strain evidence="5">CCM 8896</strain>
    </source>
</reference>
<name>A0ABW4JBJ8_9LACO</name>
<evidence type="ECO:0000256" key="2">
    <source>
        <dbReference type="PROSITE-ProRule" id="PRU00335"/>
    </source>
</evidence>
<keyword evidence="5" id="KW-1185">Reference proteome</keyword>
<comment type="caution">
    <text evidence="4">The sequence shown here is derived from an EMBL/GenBank/DDBJ whole genome shotgun (WGS) entry which is preliminary data.</text>
</comment>
<evidence type="ECO:0000256" key="1">
    <source>
        <dbReference type="ARBA" id="ARBA00023125"/>
    </source>
</evidence>
<dbReference type="Proteomes" id="UP001597267">
    <property type="component" value="Unassembled WGS sequence"/>
</dbReference>